<evidence type="ECO:0000313" key="2">
    <source>
        <dbReference type="Proteomes" id="UP000789920"/>
    </source>
</evidence>
<keyword evidence="2" id="KW-1185">Reference proteome</keyword>
<organism evidence="1 2">
    <name type="scientific">Racocetra persica</name>
    <dbReference type="NCBI Taxonomy" id="160502"/>
    <lineage>
        <taxon>Eukaryota</taxon>
        <taxon>Fungi</taxon>
        <taxon>Fungi incertae sedis</taxon>
        <taxon>Mucoromycota</taxon>
        <taxon>Glomeromycotina</taxon>
        <taxon>Glomeromycetes</taxon>
        <taxon>Diversisporales</taxon>
        <taxon>Gigasporaceae</taxon>
        <taxon>Racocetra</taxon>
    </lineage>
</organism>
<proteinExistence type="predicted"/>
<evidence type="ECO:0000313" key="1">
    <source>
        <dbReference type="EMBL" id="CAG8534785.1"/>
    </source>
</evidence>
<name>A0ACA9LJS3_9GLOM</name>
<accession>A0ACA9LJS3</accession>
<gene>
    <name evidence="1" type="ORF">RPERSI_LOCUS3296</name>
</gene>
<comment type="caution">
    <text evidence="1">The sequence shown here is derived from an EMBL/GenBank/DDBJ whole genome shotgun (WGS) entry which is preliminary data.</text>
</comment>
<feature type="non-terminal residue" evidence="1">
    <location>
        <position position="1"/>
    </location>
</feature>
<dbReference type="Proteomes" id="UP000789920">
    <property type="component" value="Unassembled WGS sequence"/>
</dbReference>
<sequence length="285" mass="32437">VEKMKLRQELKARTDELEETISHYSVEIGKLNTIIVELEKNKTVIAKLESENAEFRDRIMKVEQRQMLSDNVSKVINSSNNSSPNFNSLADQLPMEMDTSLPEEPIPEGLPELAVNIPKNNDDNIEFTKSQVVEQELTKELLSSIISAPLISFDATEQIPSINAPLISAKVTTSHTFNSKNKISILSNSSPENDQDLKLPEVKVNTFTKDTEDEDDNKESSNDDNSDDEGSFNNNKDDREFCGFSDNEDERYYYNLNTGEIYRKSDHLISAFNNRYFMFVSVSKK</sequence>
<dbReference type="EMBL" id="CAJVQC010003984">
    <property type="protein sequence ID" value="CAG8534785.1"/>
    <property type="molecule type" value="Genomic_DNA"/>
</dbReference>
<reference evidence="1" key="1">
    <citation type="submission" date="2021-06" db="EMBL/GenBank/DDBJ databases">
        <authorList>
            <person name="Kallberg Y."/>
            <person name="Tangrot J."/>
            <person name="Rosling A."/>
        </authorList>
    </citation>
    <scope>NUCLEOTIDE SEQUENCE</scope>
    <source>
        <strain evidence="1">MA461A</strain>
    </source>
</reference>
<protein>
    <submittedName>
        <fullName evidence="1">32919_t:CDS:1</fullName>
    </submittedName>
</protein>